<dbReference type="OrthoDB" id="9799347at2"/>
<accession>A0A1E2VC60</accession>
<dbReference type="GO" id="GO:0015036">
    <property type="term" value="F:disulfide oxidoreductase activity"/>
    <property type="evidence" value="ECO:0007669"/>
    <property type="project" value="UniProtKB-ARBA"/>
</dbReference>
<dbReference type="Pfam" id="PF00578">
    <property type="entry name" value="AhpC-TSA"/>
    <property type="match status" value="1"/>
</dbReference>
<keyword evidence="1" id="KW-0676">Redox-active center</keyword>
<dbReference type="InterPro" id="IPR013766">
    <property type="entry name" value="Thioredoxin_domain"/>
</dbReference>
<keyword evidence="2" id="KW-1133">Transmembrane helix</keyword>
<dbReference type="PROSITE" id="PS00194">
    <property type="entry name" value="THIOREDOXIN_1"/>
    <property type="match status" value="1"/>
</dbReference>
<evidence type="ECO:0000313" key="5">
    <source>
        <dbReference type="Proteomes" id="UP000094291"/>
    </source>
</evidence>
<dbReference type="PANTHER" id="PTHR42852">
    <property type="entry name" value="THIOL:DISULFIDE INTERCHANGE PROTEIN DSBE"/>
    <property type="match status" value="1"/>
</dbReference>
<feature type="transmembrane region" description="Helical" evidence="2">
    <location>
        <begin position="42"/>
        <end position="61"/>
    </location>
</feature>
<dbReference type="Proteomes" id="UP000094291">
    <property type="component" value="Unassembled WGS sequence"/>
</dbReference>
<evidence type="ECO:0000256" key="2">
    <source>
        <dbReference type="SAM" id="Phobius"/>
    </source>
</evidence>
<keyword evidence="2" id="KW-0812">Transmembrane</keyword>
<keyword evidence="5" id="KW-1185">Reference proteome</keyword>
<feature type="transmembrane region" description="Helical" evidence="2">
    <location>
        <begin position="120"/>
        <end position="139"/>
    </location>
</feature>
<comment type="caution">
    <text evidence="4">The sequence shown here is derived from an EMBL/GenBank/DDBJ whole genome shotgun (WGS) entry which is preliminary data.</text>
</comment>
<dbReference type="InterPro" id="IPR000866">
    <property type="entry name" value="AhpC/TSA"/>
</dbReference>
<dbReference type="InterPro" id="IPR017937">
    <property type="entry name" value="Thioredoxin_CS"/>
</dbReference>
<dbReference type="Gene3D" id="3.40.30.10">
    <property type="entry name" value="Glutaredoxin"/>
    <property type="match status" value="1"/>
</dbReference>
<feature type="transmembrane region" description="Helical" evidence="2">
    <location>
        <begin position="6"/>
        <end position="30"/>
    </location>
</feature>
<dbReference type="SUPFAM" id="SSF52833">
    <property type="entry name" value="Thioredoxin-like"/>
    <property type="match status" value="1"/>
</dbReference>
<protein>
    <recommendedName>
        <fullName evidence="3">Thioredoxin domain-containing protein</fullName>
    </recommendedName>
</protein>
<dbReference type="RefSeq" id="WP_068999555.1">
    <property type="nucleotide sequence ID" value="NZ_MDTQ01000001.1"/>
</dbReference>
<evidence type="ECO:0000256" key="1">
    <source>
        <dbReference type="ARBA" id="ARBA00023284"/>
    </source>
</evidence>
<reference evidence="4 5" key="1">
    <citation type="submission" date="2016-08" db="EMBL/GenBank/DDBJ databases">
        <authorList>
            <person name="Seilhamer J.J."/>
        </authorList>
    </citation>
    <scope>NUCLEOTIDE SEQUENCE [LARGE SCALE GENOMIC DNA]</scope>
    <source>
        <strain evidence="4 5">PH27A</strain>
    </source>
</reference>
<sequence length="281" mass="31500">MDAIALGPLLLALDRLPGLLAIVVLVILAERLDRRFPGLGRWGWQTVVIAVLAGRLGHALPHFEAYAQAPWTVLYFWQPGYTPWSALIAAIGWTAWRWRQRPHAEDTTAPAPTMTGARRRAWLCLTVATCTAGVTWGLLPTPPQGEPLPALSLKTLEGAPVQLTDLHQDKPMVVNLWATWCPPCRREMPLLAQYDQRDDVTLVLINQGESLVAIEHYLQHEELQFRHLLQDPQQQGLATFNTPGLPTTLFYNSQGTLVDRQIGELTPARLAQFLQEYRVTD</sequence>
<dbReference type="PANTHER" id="PTHR42852:SF13">
    <property type="entry name" value="PROTEIN DIPZ"/>
    <property type="match status" value="1"/>
</dbReference>
<dbReference type="GO" id="GO:0016209">
    <property type="term" value="F:antioxidant activity"/>
    <property type="evidence" value="ECO:0007669"/>
    <property type="project" value="InterPro"/>
</dbReference>
<dbReference type="PROSITE" id="PS51352">
    <property type="entry name" value="THIOREDOXIN_2"/>
    <property type="match status" value="1"/>
</dbReference>
<dbReference type="InterPro" id="IPR036249">
    <property type="entry name" value="Thioredoxin-like_sf"/>
</dbReference>
<evidence type="ECO:0000313" key="4">
    <source>
        <dbReference type="EMBL" id="ODC04571.1"/>
    </source>
</evidence>
<feature type="domain" description="Thioredoxin" evidence="3">
    <location>
        <begin position="142"/>
        <end position="279"/>
    </location>
</feature>
<proteinExistence type="predicted"/>
<name>A0A1E2VC60_9GAMM</name>
<dbReference type="InterPro" id="IPR050553">
    <property type="entry name" value="Thioredoxin_ResA/DsbE_sf"/>
</dbReference>
<gene>
    <name evidence="4" type="ORF">BFW38_14560</name>
</gene>
<dbReference type="STRING" id="197479.BFW38_14560"/>
<keyword evidence="2" id="KW-0472">Membrane</keyword>
<dbReference type="CDD" id="cd02966">
    <property type="entry name" value="TlpA_like_family"/>
    <property type="match status" value="1"/>
</dbReference>
<evidence type="ECO:0000259" key="3">
    <source>
        <dbReference type="PROSITE" id="PS51352"/>
    </source>
</evidence>
<organism evidence="4 5">
    <name type="scientific">Terasakiispira papahanaumokuakeensis</name>
    <dbReference type="NCBI Taxonomy" id="197479"/>
    <lineage>
        <taxon>Bacteria</taxon>
        <taxon>Pseudomonadati</taxon>
        <taxon>Pseudomonadota</taxon>
        <taxon>Gammaproteobacteria</taxon>
        <taxon>Oceanospirillales</taxon>
        <taxon>Terasakiispira</taxon>
    </lineage>
</organism>
<feature type="transmembrane region" description="Helical" evidence="2">
    <location>
        <begin position="81"/>
        <end position="99"/>
    </location>
</feature>
<dbReference type="EMBL" id="MDTQ01000001">
    <property type="protein sequence ID" value="ODC04571.1"/>
    <property type="molecule type" value="Genomic_DNA"/>
</dbReference>
<dbReference type="AlphaFoldDB" id="A0A1E2VC60"/>